<keyword evidence="2" id="KW-0489">Methyltransferase</keyword>
<dbReference type="PANTHER" id="PTHR34203:SF15">
    <property type="entry name" value="SLL1173 PROTEIN"/>
    <property type="match status" value="1"/>
</dbReference>
<dbReference type="InterPro" id="IPR052514">
    <property type="entry name" value="SAM-dependent_MTase"/>
</dbReference>
<dbReference type="Pfam" id="PF05050">
    <property type="entry name" value="Methyltransf_21"/>
    <property type="match status" value="1"/>
</dbReference>
<dbReference type="EMBL" id="JBHRSS010000001">
    <property type="protein sequence ID" value="MFC3102600.1"/>
    <property type="molecule type" value="Genomic_DNA"/>
</dbReference>
<evidence type="ECO:0000313" key="3">
    <source>
        <dbReference type="Proteomes" id="UP001595462"/>
    </source>
</evidence>
<dbReference type="Gene3D" id="3.40.50.150">
    <property type="entry name" value="Vaccinia Virus protein VP39"/>
    <property type="match status" value="1"/>
</dbReference>
<dbReference type="GO" id="GO:0008168">
    <property type="term" value="F:methyltransferase activity"/>
    <property type="evidence" value="ECO:0007669"/>
    <property type="project" value="UniProtKB-KW"/>
</dbReference>
<protein>
    <submittedName>
        <fullName evidence="2">FkbM family methyltransferase</fullName>
    </submittedName>
</protein>
<name>A0ABV7EMM9_9GAMM</name>
<evidence type="ECO:0000313" key="2">
    <source>
        <dbReference type="EMBL" id="MFC3102600.1"/>
    </source>
</evidence>
<dbReference type="SUPFAM" id="SSF53335">
    <property type="entry name" value="S-adenosyl-L-methionine-dependent methyltransferases"/>
    <property type="match status" value="1"/>
</dbReference>
<dbReference type="Proteomes" id="UP001595462">
    <property type="component" value="Unassembled WGS sequence"/>
</dbReference>
<feature type="domain" description="Methyltransferase FkbM" evidence="1">
    <location>
        <begin position="99"/>
        <end position="239"/>
    </location>
</feature>
<dbReference type="InterPro" id="IPR029063">
    <property type="entry name" value="SAM-dependent_MTases_sf"/>
</dbReference>
<sequence>MSQDQTTHTLPAGLAMLFRTVRARSYHARRRMLRVLKRWGIDDRLARHGHVSYRFDDRDIHVDLADFVGREMFKNGWYERPYVDFIRLSFADADGMFLDVGANAGNYSLALATHFAQTLAFEPDPHTFAVLENNCRRNPGLRIQPLQLGLSSEKKTLDFYRNAAGNSGASGFEKPRQGVSPVAMVVEKGDALIAATQKVSAIKIDVEGHELEVISGLVDTIARDRPVVFLEWLTDTMEERGGIEALRALLPTDYRILCATDPCSIAPEVLSAPYRRKYDIIFCVPAESSIPPMH</sequence>
<gene>
    <name evidence="2" type="ORF">ACFOSU_01700</name>
</gene>
<keyword evidence="2" id="KW-0808">Transferase</keyword>
<dbReference type="InterPro" id="IPR006342">
    <property type="entry name" value="FkbM_mtfrase"/>
</dbReference>
<dbReference type="GO" id="GO:0032259">
    <property type="term" value="P:methylation"/>
    <property type="evidence" value="ECO:0007669"/>
    <property type="project" value="UniProtKB-KW"/>
</dbReference>
<comment type="caution">
    <text evidence="2">The sequence shown here is derived from an EMBL/GenBank/DDBJ whole genome shotgun (WGS) entry which is preliminary data.</text>
</comment>
<organism evidence="2 3">
    <name type="scientific">Salinisphaera aquimarina</name>
    <dbReference type="NCBI Taxonomy" id="2094031"/>
    <lineage>
        <taxon>Bacteria</taxon>
        <taxon>Pseudomonadati</taxon>
        <taxon>Pseudomonadota</taxon>
        <taxon>Gammaproteobacteria</taxon>
        <taxon>Salinisphaerales</taxon>
        <taxon>Salinisphaeraceae</taxon>
        <taxon>Salinisphaera</taxon>
    </lineage>
</organism>
<dbReference type="NCBIfam" id="TIGR01444">
    <property type="entry name" value="fkbM_fam"/>
    <property type="match status" value="1"/>
</dbReference>
<accession>A0ABV7EMM9</accession>
<proteinExistence type="predicted"/>
<evidence type="ECO:0000259" key="1">
    <source>
        <dbReference type="Pfam" id="PF05050"/>
    </source>
</evidence>
<keyword evidence="3" id="KW-1185">Reference proteome</keyword>
<dbReference type="PANTHER" id="PTHR34203">
    <property type="entry name" value="METHYLTRANSFERASE, FKBM FAMILY PROTEIN"/>
    <property type="match status" value="1"/>
</dbReference>
<reference evidence="3" key="1">
    <citation type="journal article" date="2019" name="Int. J. Syst. Evol. Microbiol.">
        <title>The Global Catalogue of Microorganisms (GCM) 10K type strain sequencing project: providing services to taxonomists for standard genome sequencing and annotation.</title>
        <authorList>
            <consortium name="The Broad Institute Genomics Platform"/>
            <consortium name="The Broad Institute Genome Sequencing Center for Infectious Disease"/>
            <person name="Wu L."/>
            <person name="Ma J."/>
        </authorList>
    </citation>
    <scope>NUCLEOTIDE SEQUENCE [LARGE SCALE GENOMIC DNA]</scope>
    <source>
        <strain evidence="3">KCTC 52640</strain>
    </source>
</reference>
<dbReference type="RefSeq" id="WP_380685825.1">
    <property type="nucleotide sequence ID" value="NZ_JBHRSS010000001.1"/>
</dbReference>